<sequence>MPPEVANPDSLSAGVNDDLCSKMCQIRGISPSVPVEKVDIYSTFTKPEGNSACTRA</sequence>
<accession>A0A6J6GLB3</accession>
<dbReference type="EMBL" id="CAEZUL010000063">
    <property type="protein sequence ID" value="CAB4599904.1"/>
    <property type="molecule type" value="Genomic_DNA"/>
</dbReference>
<organism evidence="1">
    <name type="scientific">freshwater metagenome</name>
    <dbReference type="NCBI Taxonomy" id="449393"/>
    <lineage>
        <taxon>unclassified sequences</taxon>
        <taxon>metagenomes</taxon>
        <taxon>ecological metagenomes</taxon>
    </lineage>
</organism>
<dbReference type="AlphaFoldDB" id="A0A6J6GLB3"/>
<proteinExistence type="predicted"/>
<reference evidence="1" key="1">
    <citation type="submission" date="2020-05" db="EMBL/GenBank/DDBJ databases">
        <authorList>
            <person name="Chiriac C."/>
            <person name="Salcher M."/>
            <person name="Ghai R."/>
            <person name="Kavagutti S V."/>
        </authorList>
    </citation>
    <scope>NUCLEOTIDE SEQUENCE</scope>
</reference>
<name>A0A6J6GLB3_9ZZZZ</name>
<evidence type="ECO:0000313" key="1">
    <source>
        <dbReference type="EMBL" id="CAB4599904.1"/>
    </source>
</evidence>
<gene>
    <name evidence="1" type="ORF">UFOPK1808_00691</name>
</gene>
<protein>
    <submittedName>
        <fullName evidence="1">Unannotated protein</fullName>
    </submittedName>
</protein>